<name>A0A2P7QVM9_9SPHN</name>
<dbReference type="HAMAP" id="MF_02238">
    <property type="entry name" value="DSD"/>
    <property type="match status" value="1"/>
</dbReference>
<feature type="binding site" evidence="2">
    <location>
        <position position="191"/>
    </location>
    <ligand>
        <name>a divalent metal cation</name>
        <dbReference type="ChEBI" id="CHEBI:60240"/>
        <note>catalytic</note>
    </ligand>
</feature>
<keyword evidence="2" id="KW-0456">Lyase</keyword>
<evidence type="ECO:0000256" key="1">
    <source>
        <dbReference type="ARBA" id="ARBA00022723"/>
    </source>
</evidence>
<feature type="domain" description="VOC" evidence="3">
    <location>
        <begin position="288"/>
        <end position="407"/>
    </location>
</feature>
<feature type="binding site" evidence="2">
    <location>
        <position position="134"/>
    </location>
    <ligand>
        <name>a divalent metal cation</name>
        <dbReference type="ChEBI" id="CHEBI:60240"/>
        <note>catalytic</note>
    </ligand>
</feature>
<dbReference type="InterPro" id="IPR050312">
    <property type="entry name" value="IolE/XylAMocC-like"/>
</dbReference>
<sequence length="624" mass="68990">MLTSIATVSISGTLESKLQAVAASGFDGVEIFENDLLAFPGSAAEVGRMIADLGLTCTLFQPFRDFEGLPDDLRARALDRAERKFDVMQDLGTDLLLVCSSVAPAASGDHGRIVDDFRALGDRAARRGLRIGYEALAWGRHVWDHRQAWEIVRRVGHPAIGLILDSFHSLVREIPIETISDIDPAKIFIVQLADAPWLQMDYLSWSRHFRNMPGQGDIPVRKFVSALLDIGYRGPLSLEIFNDRFRAMPASVVALDGFRALRLSVDEGARAIGIEVPPALPPRVRCRGFEFLEFAVSDQEQQDFSAMLATLGFAETGRHRSKAVTRWQQGRINIVLNADPDGFAHSYNVVHGPGLCAMCLRVDDVAGAVERARGLAIHAFEGRIGRGEMPVQAIRDEGGGLLYLVGDGDQDEMWNRDFAPVATALSSSGAGLIDVDHVAYAMRDQEIPTWVLAYFAFFDVEKKVGGEVPDPLGLVQTQPVESPDRAFRLLLSGSSGPDTLSSRLLQRYWGAGVQYVSLRTGDIFAAAERLRALGTEMLPIPANYYDDLEVRFALDPALVARLAVHDILYDRDDRGEYFQLATRAFGKRFFFEIVERRGGYDEYGAANEVIRLAAQSRFKDEPEI</sequence>
<dbReference type="Pfam" id="PF01261">
    <property type="entry name" value="AP_endonuc_2"/>
    <property type="match status" value="1"/>
</dbReference>
<dbReference type="InterPro" id="IPR041736">
    <property type="entry name" value="4OHPhenylPyrv_dOase_N"/>
</dbReference>
<dbReference type="EMBL" id="PXYI01000002">
    <property type="protein sequence ID" value="PSJ42016.1"/>
    <property type="molecule type" value="Genomic_DNA"/>
</dbReference>
<comment type="cofactor">
    <cofactor evidence="2">
        <name>a divalent metal cation</name>
        <dbReference type="ChEBI" id="CHEBI:60240"/>
    </cofactor>
</comment>
<dbReference type="InterPro" id="IPR029068">
    <property type="entry name" value="Glyas_Bleomycin-R_OHBP_Dase"/>
</dbReference>
<feature type="binding site" evidence="2">
    <location>
        <position position="239"/>
    </location>
    <ligand>
        <name>a divalent metal cation</name>
        <dbReference type="ChEBI" id="CHEBI:60240"/>
        <note>catalytic</note>
    </ligand>
</feature>
<dbReference type="EC" id="4.2.1.118" evidence="2"/>
<dbReference type="OrthoDB" id="9780241at2"/>
<feature type="binding site" evidence="2">
    <location>
        <position position="165"/>
    </location>
    <ligand>
        <name>a divalent metal cation</name>
        <dbReference type="ChEBI" id="CHEBI:60240"/>
        <note>catalytic</note>
    </ligand>
</feature>
<dbReference type="PANTHER" id="PTHR12110">
    <property type="entry name" value="HYDROXYPYRUVATE ISOMERASE"/>
    <property type="match status" value="1"/>
</dbReference>
<dbReference type="SUPFAM" id="SSF54593">
    <property type="entry name" value="Glyoxalase/Bleomycin resistance protein/Dihydroxybiphenyl dioxygenase"/>
    <property type="match status" value="1"/>
</dbReference>
<dbReference type="Gene3D" id="3.10.180.10">
    <property type="entry name" value="2,3-Dihydroxybiphenyl 1,2-Dioxygenase, domain 1"/>
    <property type="match status" value="2"/>
</dbReference>
<accession>A0A2P7QVM9</accession>
<dbReference type="InterPro" id="IPR013022">
    <property type="entry name" value="Xyl_isomerase-like_TIM-brl"/>
</dbReference>
<dbReference type="Proteomes" id="UP000241167">
    <property type="component" value="Unassembled WGS sequence"/>
</dbReference>
<dbReference type="GO" id="GO:0046872">
    <property type="term" value="F:metal ion binding"/>
    <property type="evidence" value="ECO:0007669"/>
    <property type="project" value="UniProtKB-UniRule"/>
</dbReference>
<evidence type="ECO:0000259" key="3">
    <source>
        <dbReference type="PROSITE" id="PS51819"/>
    </source>
</evidence>
<evidence type="ECO:0000313" key="4">
    <source>
        <dbReference type="EMBL" id="PSJ42016.1"/>
    </source>
</evidence>
<evidence type="ECO:0000313" key="5">
    <source>
        <dbReference type="Proteomes" id="UP000241167"/>
    </source>
</evidence>
<dbReference type="InterPro" id="IPR036237">
    <property type="entry name" value="Xyl_isomerase-like_sf"/>
</dbReference>
<comment type="function">
    <text evidence="2">Catalyzes the conversion of 3-dehydroshikimate to protocatechuate (3,4-dihydroxybenzoate), a common intermediate of quinate and shikimate degradation pathways.</text>
</comment>
<comment type="caution">
    <text evidence="2">Lacks conserved residue(s) required for the propagation of feature annotation.</text>
</comment>
<dbReference type="GO" id="GO:0046565">
    <property type="term" value="F:3-dehydroshikimate dehydratase activity"/>
    <property type="evidence" value="ECO:0007669"/>
    <property type="project" value="UniProtKB-UniRule"/>
</dbReference>
<keyword evidence="1 2" id="KW-0479">Metal-binding</keyword>
<gene>
    <name evidence="4" type="ORF">C7I55_07115</name>
</gene>
<dbReference type="Gene3D" id="3.20.20.150">
    <property type="entry name" value="Divalent-metal-dependent TIM barrel enzymes"/>
    <property type="match status" value="1"/>
</dbReference>
<dbReference type="InterPro" id="IPR037523">
    <property type="entry name" value="VOC_core"/>
</dbReference>
<comment type="catalytic activity">
    <reaction evidence="2">
        <text>3-dehydroshikimate = 3,4-dihydroxybenzoate + H2O</text>
        <dbReference type="Rhea" id="RHEA:24848"/>
        <dbReference type="ChEBI" id="CHEBI:15377"/>
        <dbReference type="ChEBI" id="CHEBI:16630"/>
        <dbReference type="ChEBI" id="CHEBI:36241"/>
        <dbReference type="EC" id="4.2.1.118"/>
    </reaction>
</comment>
<comment type="caution">
    <text evidence="4">The sequence shown here is derived from an EMBL/GenBank/DDBJ whole genome shotgun (WGS) entry which is preliminary data.</text>
</comment>
<protein>
    <recommendedName>
        <fullName evidence="2">3-dehydroshikimate dehydratase</fullName>
        <shortName evidence="2">DSD</shortName>
        <ecNumber evidence="2">4.2.1.118</ecNumber>
    </recommendedName>
</protein>
<dbReference type="UniPathway" id="UPA00088"/>
<proteinExistence type="inferred from homology"/>
<dbReference type="GO" id="GO:0046279">
    <property type="term" value="P:3,4-dihydroxybenzoate biosynthetic process"/>
    <property type="evidence" value="ECO:0007669"/>
    <property type="project" value="UniProtKB-UniRule"/>
</dbReference>
<comment type="similarity">
    <text evidence="2">Belongs to the bacterial two-domain DSD family.</text>
</comment>
<dbReference type="PANTHER" id="PTHR12110:SF21">
    <property type="entry name" value="XYLOSE ISOMERASE-LIKE TIM BARREL DOMAIN-CONTAINING PROTEIN"/>
    <property type="match status" value="1"/>
</dbReference>
<keyword evidence="5" id="KW-1185">Reference proteome</keyword>
<organism evidence="4 5">
    <name type="scientific">Allosphingosinicella deserti</name>
    <dbReference type="NCBI Taxonomy" id="2116704"/>
    <lineage>
        <taxon>Bacteria</taxon>
        <taxon>Pseudomonadati</taxon>
        <taxon>Pseudomonadota</taxon>
        <taxon>Alphaproteobacteria</taxon>
        <taxon>Sphingomonadales</taxon>
        <taxon>Sphingomonadaceae</taxon>
        <taxon>Allosphingosinicella</taxon>
    </lineage>
</organism>
<dbReference type="AlphaFoldDB" id="A0A2P7QVM9"/>
<dbReference type="SUPFAM" id="SSF51658">
    <property type="entry name" value="Xylose isomerase-like"/>
    <property type="match status" value="1"/>
</dbReference>
<dbReference type="Pfam" id="PF14696">
    <property type="entry name" value="Glyoxalase_5"/>
    <property type="match status" value="1"/>
</dbReference>
<dbReference type="RefSeq" id="WP_106512183.1">
    <property type="nucleotide sequence ID" value="NZ_PXYI01000002.1"/>
</dbReference>
<dbReference type="PROSITE" id="PS51819">
    <property type="entry name" value="VOC"/>
    <property type="match status" value="1"/>
</dbReference>
<dbReference type="CDD" id="cd08342">
    <property type="entry name" value="HPPD_N_like"/>
    <property type="match status" value="1"/>
</dbReference>
<reference evidence="4 5" key="1">
    <citation type="submission" date="2018-03" db="EMBL/GenBank/DDBJ databases">
        <title>The draft genome of Sphingosinicella sp. GL-C-18.</title>
        <authorList>
            <person name="Liu L."/>
            <person name="Li L."/>
            <person name="Liang L."/>
            <person name="Zhang X."/>
            <person name="Wang T."/>
        </authorList>
    </citation>
    <scope>NUCLEOTIDE SEQUENCE [LARGE SCALE GENOMIC DNA]</scope>
    <source>
        <strain evidence="4 5">GL-C-18</strain>
    </source>
</reference>
<evidence type="ECO:0000256" key="2">
    <source>
        <dbReference type="HAMAP-Rule" id="MF_02238"/>
    </source>
</evidence>
<dbReference type="InterPro" id="IPR043700">
    <property type="entry name" value="DSD"/>
</dbReference>
<comment type="pathway">
    <text evidence="2">Aromatic compound metabolism; 3,4-dihydroxybenzoate biosynthesis.</text>
</comment>